<keyword evidence="2" id="KW-1133">Transmembrane helix</keyword>
<keyword evidence="2" id="KW-0812">Transmembrane</keyword>
<protein>
    <submittedName>
        <fullName evidence="4">VanW family protein</fullName>
    </submittedName>
</protein>
<feature type="region of interest" description="Disordered" evidence="1">
    <location>
        <begin position="486"/>
        <end position="535"/>
    </location>
</feature>
<dbReference type="PANTHER" id="PTHR35788:SF1">
    <property type="entry name" value="EXPORTED PROTEIN"/>
    <property type="match status" value="1"/>
</dbReference>
<dbReference type="RefSeq" id="WP_249280699.1">
    <property type="nucleotide sequence ID" value="NZ_JACRSS010000004.1"/>
</dbReference>
<accession>A0A926DJW1</accession>
<reference evidence="4" key="1">
    <citation type="submission" date="2020-08" db="EMBL/GenBank/DDBJ databases">
        <title>Genome public.</title>
        <authorList>
            <person name="Liu C."/>
            <person name="Sun Q."/>
        </authorList>
    </citation>
    <scope>NUCLEOTIDE SEQUENCE</scope>
    <source>
        <strain evidence="4">NSJ-63</strain>
    </source>
</reference>
<name>A0A926DJW1_9FIRM</name>
<dbReference type="AlphaFoldDB" id="A0A926DJW1"/>
<dbReference type="Pfam" id="PF04294">
    <property type="entry name" value="VanW"/>
    <property type="match status" value="1"/>
</dbReference>
<evidence type="ECO:0000313" key="5">
    <source>
        <dbReference type="Proteomes" id="UP000617951"/>
    </source>
</evidence>
<feature type="compositionally biased region" description="Low complexity" evidence="1">
    <location>
        <begin position="490"/>
        <end position="523"/>
    </location>
</feature>
<dbReference type="InterPro" id="IPR022029">
    <property type="entry name" value="YoaR-like_PG-bd"/>
</dbReference>
<sequence length="535" mass="58055">MAGKQKKVVRKKNAFGADKAKNIRVLLICALAVLIVVAGVLAWIFIAKGNEEANMSRDEILAKGTYFEGVSIANIDVSGMTLAEAKPQIEEKASQTLMDLKITYSAMGNTYPLTAEELGATIDVQAVMEKALFYGREGDATQRTAEINKAKEEGVNFPLEAKADEEILAASLETQGEAYNIEMQNATVSVKKNEDEKNLQVSGELEFIEEVAGKEIDTAKLIADIQTNLQNGDFTSVIPTTVVDTQPEITLEELKENCQLMASFSTSFKSSAYGRRYNIWKMSTVVNGVVLQPGESWSINEAAGPRTTANGWEDAAGIKNGAYVDEPGGGICQVSSTLYNALLKAEVEITDRSHHSWPLSYVDPGLDATISTGAPDFQFKNNYDYPITIIATTDAKNARTVKVSVYGPPMDYTVKMESKIVLNEEPGPAETVYSSEMKPGTSEWTKPRHNKIKAEVYKIKIDKETGKEISRELYYTDTYRAFTGQITIGPSATPKPETTPPATTTTTPATPTPSKSEAATPTPGNTTSPETGGTE</sequence>
<gene>
    <name evidence="4" type="ORF">H8693_09045</name>
</gene>
<keyword evidence="5" id="KW-1185">Reference proteome</keyword>
<proteinExistence type="predicted"/>
<feature type="transmembrane region" description="Helical" evidence="2">
    <location>
        <begin position="25"/>
        <end position="46"/>
    </location>
</feature>
<keyword evidence="2" id="KW-0472">Membrane</keyword>
<dbReference type="Pfam" id="PF12229">
    <property type="entry name" value="PG_binding_4"/>
    <property type="match status" value="1"/>
</dbReference>
<comment type="caution">
    <text evidence="4">The sequence shown here is derived from an EMBL/GenBank/DDBJ whole genome shotgun (WGS) entry which is preliminary data.</text>
</comment>
<feature type="domain" description="YoaR-like putative peptidoglycan binding" evidence="3">
    <location>
        <begin position="112"/>
        <end position="233"/>
    </location>
</feature>
<evidence type="ECO:0000256" key="1">
    <source>
        <dbReference type="SAM" id="MobiDB-lite"/>
    </source>
</evidence>
<dbReference type="Proteomes" id="UP000617951">
    <property type="component" value="Unassembled WGS sequence"/>
</dbReference>
<feature type="compositionally biased region" description="Polar residues" evidence="1">
    <location>
        <begin position="524"/>
        <end position="535"/>
    </location>
</feature>
<organism evidence="4 5">
    <name type="scientific">Guopingia tenuis</name>
    <dbReference type="NCBI Taxonomy" id="2763656"/>
    <lineage>
        <taxon>Bacteria</taxon>
        <taxon>Bacillati</taxon>
        <taxon>Bacillota</taxon>
        <taxon>Clostridia</taxon>
        <taxon>Christensenellales</taxon>
        <taxon>Christensenellaceae</taxon>
        <taxon>Guopingia</taxon>
    </lineage>
</organism>
<dbReference type="PANTHER" id="PTHR35788">
    <property type="entry name" value="EXPORTED PROTEIN-RELATED"/>
    <property type="match status" value="1"/>
</dbReference>
<dbReference type="EMBL" id="JACRSS010000004">
    <property type="protein sequence ID" value="MBC8539079.1"/>
    <property type="molecule type" value="Genomic_DNA"/>
</dbReference>
<evidence type="ECO:0000256" key="2">
    <source>
        <dbReference type="SAM" id="Phobius"/>
    </source>
</evidence>
<dbReference type="InterPro" id="IPR052913">
    <property type="entry name" value="Glycopeptide_resist_protein"/>
</dbReference>
<evidence type="ECO:0000313" key="4">
    <source>
        <dbReference type="EMBL" id="MBC8539079.1"/>
    </source>
</evidence>
<evidence type="ECO:0000259" key="3">
    <source>
        <dbReference type="Pfam" id="PF12229"/>
    </source>
</evidence>
<dbReference type="InterPro" id="IPR007391">
    <property type="entry name" value="Vancomycin_resist_VanW"/>
</dbReference>